<dbReference type="AlphaFoldDB" id="A0AAV9LWZ4"/>
<dbReference type="PANTHER" id="PTHR44259:SF96">
    <property type="entry name" value="F-BOX PROTEIN SKIP23-LIKE"/>
    <property type="match status" value="1"/>
</dbReference>
<proteinExistence type="predicted"/>
<dbReference type="Pfam" id="PF03478">
    <property type="entry name" value="Beta-prop_KIB1-4"/>
    <property type="match status" value="1"/>
</dbReference>
<accession>A0AAV9LWZ4</accession>
<reference evidence="2 3" key="1">
    <citation type="submission" date="2023-10" db="EMBL/GenBank/DDBJ databases">
        <title>Genome-Wide Identification Analysis in wild type Solanum Pinnatisectum Reveals Some Genes Defensing Phytophthora Infestans.</title>
        <authorList>
            <person name="Sun C."/>
        </authorList>
    </citation>
    <scope>NUCLEOTIDE SEQUENCE [LARGE SCALE GENOMIC DNA]</scope>
    <source>
        <strain evidence="2">LQN</strain>
        <tissue evidence="2">Leaf</tissue>
    </source>
</reference>
<feature type="domain" description="KIB1-4 beta-propeller" evidence="1">
    <location>
        <begin position="42"/>
        <end position="93"/>
    </location>
</feature>
<gene>
    <name evidence="2" type="ORF">R3W88_021865</name>
</gene>
<dbReference type="EMBL" id="JAWPEI010000004">
    <property type="protein sequence ID" value="KAK4728877.1"/>
    <property type="molecule type" value="Genomic_DNA"/>
</dbReference>
<evidence type="ECO:0000313" key="3">
    <source>
        <dbReference type="Proteomes" id="UP001311915"/>
    </source>
</evidence>
<dbReference type="InterPro" id="IPR050942">
    <property type="entry name" value="F-box_BR-signaling"/>
</dbReference>
<evidence type="ECO:0000259" key="1">
    <source>
        <dbReference type="Pfam" id="PF03478"/>
    </source>
</evidence>
<protein>
    <recommendedName>
        <fullName evidence="1">KIB1-4 beta-propeller domain-containing protein</fullName>
    </recommendedName>
</protein>
<dbReference type="InterPro" id="IPR005174">
    <property type="entry name" value="KIB1-4_b-propeller"/>
</dbReference>
<name>A0AAV9LWZ4_9SOLN</name>
<organism evidence="2 3">
    <name type="scientific">Solanum pinnatisectum</name>
    <name type="common">tansyleaf nightshade</name>
    <dbReference type="NCBI Taxonomy" id="50273"/>
    <lineage>
        <taxon>Eukaryota</taxon>
        <taxon>Viridiplantae</taxon>
        <taxon>Streptophyta</taxon>
        <taxon>Embryophyta</taxon>
        <taxon>Tracheophyta</taxon>
        <taxon>Spermatophyta</taxon>
        <taxon>Magnoliopsida</taxon>
        <taxon>eudicotyledons</taxon>
        <taxon>Gunneridae</taxon>
        <taxon>Pentapetalae</taxon>
        <taxon>asterids</taxon>
        <taxon>lamiids</taxon>
        <taxon>Solanales</taxon>
        <taxon>Solanaceae</taxon>
        <taxon>Solanoideae</taxon>
        <taxon>Solaneae</taxon>
        <taxon>Solanum</taxon>
    </lineage>
</organism>
<dbReference type="PANTHER" id="PTHR44259">
    <property type="entry name" value="OS07G0183000 PROTEIN-RELATED"/>
    <property type="match status" value="1"/>
</dbReference>
<sequence>MQTRRFFMDRDKKLTYQGHINDVLYFSGNFYAIGYSGKGFRGQSFFLGCDASLWVQASQLQGIKPDHIYITDDCLGAYLQFKEGGGLDMGVFNLADGSTQPHYMVFPSAVSVLQFGSHQILVEHPLIHQIQLHLLMFIKILRIVPRSTCV</sequence>
<evidence type="ECO:0000313" key="2">
    <source>
        <dbReference type="EMBL" id="KAK4728877.1"/>
    </source>
</evidence>
<keyword evidence="3" id="KW-1185">Reference proteome</keyword>
<dbReference type="Proteomes" id="UP001311915">
    <property type="component" value="Unassembled WGS sequence"/>
</dbReference>
<comment type="caution">
    <text evidence="2">The sequence shown here is derived from an EMBL/GenBank/DDBJ whole genome shotgun (WGS) entry which is preliminary data.</text>
</comment>